<dbReference type="AlphaFoldDB" id="A0A0L8V8Q1"/>
<dbReference type="PATRIC" id="fig|1409788.3.peg.2371"/>
<dbReference type="InterPro" id="IPR026444">
    <property type="entry name" value="Secre_tail"/>
</dbReference>
<dbReference type="Gene3D" id="3.20.20.70">
    <property type="entry name" value="Aldolase class I"/>
    <property type="match status" value="1"/>
</dbReference>
<dbReference type="SUPFAM" id="SSF49785">
    <property type="entry name" value="Galactose-binding domain-like"/>
    <property type="match status" value="1"/>
</dbReference>
<comment type="similarity">
    <text evidence="1">Belongs to the glycosyl hydrolase 27 family.</text>
</comment>
<dbReference type="PANTHER" id="PTHR11452">
    <property type="entry name" value="ALPHA-GALACTOSIDASE/ALPHA-N-ACETYLGALACTOSAMINIDASE"/>
    <property type="match status" value="1"/>
</dbReference>
<keyword evidence="2" id="KW-0378">Hydrolase</keyword>
<evidence type="ECO:0000313" key="6">
    <source>
        <dbReference type="Proteomes" id="UP000036958"/>
    </source>
</evidence>
<dbReference type="InterPro" id="IPR005084">
    <property type="entry name" value="CBM6"/>
</dbReference>
<name>A0A0L8V8Q1_9BACT</name>
<evidence type="ECO:0000256" key="2">
    <source>
        <dbReference type="ARBA" id="ARBA00022801"/>
    </source>
</evidence>
<sequence>MERKLQFNGNWTAVLLFVVLGFPVNLVAQEFEFEAETSVLSNGAAVQNASECSGGQQVGNLGGTQNGSVTKVFEVPSEGDYDLSISYCTADQRSFSVWVNYGMRLEVVCSPSGGWSTPSTVQIQIALIEGQNTLVFDNPNGWAPNLDQFSLTPSPTFNISGNVQQDETGVLGVTLSLSGAKNGNIETDENGTYSFTGLTGGKSYTITPIKEGSVFDPPYLSFDPLLKEESLQDFEVVPVCVECIESFKFGTNGELKYSTQTGTYSMYFGDHQVISSAYSMVKNSDASISSLDYEDRQVSIEDISDDFGDGQKMIVTLTAQDLPDMQQVFYAYDGSDYFLAEVFLKGESVVSNYMAPLVSSQVDIAEAGDNRFLFVPFDNDGFTRYRSHKLENYTTATSSEVTAFYDDISRKGLVVGSVEHATWKTGIKGAGEGRELSSLVAWGGYTDKNVTRDAKAHGSISGEEIKSPKLFVGYFDDWRVGMEEYGRANAVAEPRYVFEWDQPTPFGWNSWGAIQTDLSLNKAKAVVDFFVESLPDFRNGETAYIDLDSYWDNMVSGGLEGDFSNLVAFANYCKSKGLKPGIYWGPFVDWGKYDRQVEGSVYSYAAAWTKVNGAYHDEDGGRAMDPTHPATQDRISLLVDKFIACGFEMIKIDFIGHASVDADHYYDPEVTTGMQAFRKGMEYLVDQLNDRMLIYAAISPNLATARYVHSRRIACDAYADIGATEYTLNSNTYGWWQDQMYDFIDGDHLVFGNSSMGENRARLASGVVNGTIFTGDDFSVPGQWSERARILLQNQDVLEVAKDGVAFRPVDGHSESGASEIFVKESEGIYDVIVVNYEDAKTFNVDFDRLEIQGTDYGVKELFSGEDINYEGNSISIDVPARDAVILRFSKGFPDAVDDISEGSGIRIFPNPTRAKIHIEGRNSIESIKLYHSMGALVESINEINQNETVMDLEGSPDGVYLVSVTEKGGSKTISKVIKTNK</sequence>
<organism evidence="5 6">
    <name type="scientific">Sunxiuqinia dokdonensis</name>
    <dbReference type="NCBI Taxonomy" id="1409788"/>
    <lineage>
        <taxon>Bacteria</taxon>
        <taxon>Pseudomonadati</taxon>
        <taxon>Bacteroidota</taxon>
        <taxon>Bacteroidia</taxon>
        <taxon>Marinilabiliales</taxon>
        <taxon>Prolixibacteraceae</taxon>
        <taxon>Sunxiuqinia</taxon>
    </lineage>
</organism>
<dbReference type="SUPFAM" id="SSF49478">
    <property type="entry name" value="Cna protein B-type domain"/>
    <property type="match status" value="1"/>
</dbReference>
<dbReference type="GO" id="GO:0030246">
    <property type="term" value="F:carbohydrate binding"/>
    <property type="evidence" value="ECO:0007669"/>
    <property type="project" value="InterPro"/>
</dbReference>
<keyword evidence="6" id="KW-1185">Reference proteome</keyword>
<evidence type="ECO:0000259" key="4">
    <source>
        <dbReference type="PROSITE" id="PS51175"/>
    </source>
</evidence>
<evidence type="ECO:0000256" key="3">
    <source>
        <dbReference type="ARBA" id="ARBA00023295"/>
    </source>
</evidence>
<dbReference type="Gene3D" id="2.60.40.1120">
    <property type="entry name" value="Carboxypeptidase-like, regulatory domain"/>
    <property type="match status" value="1"/>
</dbReference>
<dbReference type="Gene3D" id="2.60.40.1180">
    <property type="entry name" value="Golgi alpha-mannosidase II"/>
    <property type="match status" value="1"/>
</dbReference>
<dbReference type="Gene3D" id="2.60.120.260">
    <property type="entry name" value="Galactose-binding domain-like"/>
    <property type="match status" value="1"/>
</dbReference>
<dbReference type="InterPro" id="IPR013780">
    <property type="entry name" value="Glyco_hydro_b"/>
</dbReference>
<dbReference type="GO" id="GO:0004553">
    <property type="term" value="F:hydrolase activity, hydrolyzing O-glycosyl compounds"/>
    <property type="evidence" value="ECO:0007669"/>
    <property type="project" value="InterPro"/>
</dbReference>
<dbReference type="Pfam" id="PF18962">
    <property type="entry name" value="Por_Secre_tail"/>
    <property type="match status" value="1"/>
</dbReference>
<gene>
    <name evidence="5" type="ORF">NC99_22970</name>
</gene>
<keyword evidence="3" id="KW-0326">Glycosidase</keyword>
<evidence type="ECO:0000256" key="1">
    <source>
        <dbReference type="ARBA" id="ARBA00009743"/>
    </source>
</evidence>
<dbReference type="InterPro" id="IPR002241">
    <property type="entry name" value="Glyco_hydro_27"/>
</dbReference>
<dbReference type="PANTHER" id="PTHR11452:SF75">
    <property type="entry name" value="ALPHA-GALACTOSIDASE MEL1"/>
    <property type="match status" value="1"/>
</dbReference>
<accession>A0A0L8V8Q1</accession>
<dbReference type="SUPFAM" id="SSF51445">
    <property type="entry name" value="(Trans)glycosidases"/>
    <property type="match status" value="1"/>
</dbReference>
<dbReference type="NCBIfam" id="TIGR04183">
    <property type="entry name" value="Por_Secre_tail"/>
    <property type="match status" value="1"/>
</dbReference>
<feature type="domain" description="CBM6" evidence="4">
    <location>
        <begin position="31"/>
        <end position="152"/>
    </location>
</feature>
<dbReference type="InterPro" id="IPR008979">
    <property type="entry name" value="Galactose-bd-like_sf"/>
</dbReference>
<dbReference type="InterPro" id="IPR013785">
    <property type="entry name" value="Aldolase_TIM"/>
</dbReference>
<evidence type="ECO:0000313" key="5">
    <source>
        <dbReference type="EMBL" id="KOH44865.1"/>
    </source>
</evidence>
<dbReference type="CDD" id="cd04081">
    <property type="entry name" value="CBM35_galactosidase-like"/>
    <property type="match status" value="1"/>
</dbReference>
<dbReference type="InterPro" id="IPR017853">
    <property type="entry name" value="GH"/>
</dbReference>
<dbReference type="GO" id="GO:0005975">
    <property type="term" value="P:carbohydrate metabolic process"/>
    <property type="evidence" value="ECO:0007669"/>
    <property type="project" value="InterPro"/>
</dbReference>
<dbReference type="Proteomes" id="UP000036958">
    <property type="component" value="Unassembled WGS sequence"/>
</dbReference>
<dbReference type="PROSITE" id="PS51175">
    <property type="entry name" value="CBM6"/>
    <property type="match status" value="1"/>
</dbReference>
<reference evidence="6" key="1">
    <citation type="submission" date="2015-07" db="EMBL/GenBank/DDBJ databases">
        <title>Genome sequencing of Sunxiuqinia dokdonensis strain SK.</title>
        <authorList>
            <person name="Ahn S."/>
            <person name="Kim B.-C."/>
        </authorList>
    </citation>
    <scope>NUCLEOTIDE SEQUENCE [LARGE SCALE GENOMIC DNA]</scope>
    <source>
        <strain evidence="6">SK</strain>
    </source>
</reference>
<protein>
    <recommendedName>
        <fullName evidence="4">CBM6 domain-containing protein</fullName>
    </recommendedName>
</protein>
<comment type="caution">
    <text evidence="5">The sequence shown here is derived from an EMBL/GenBank/DDBJ whole genome shotgun (WGS) entry which is preliminary data.</text>
</comment>
<dbReference type="STRING" id="1409788.NC99_22970"/>
<dbReference type="EMBL" id="LGIA01000151">
    <property type="protein sequence ID" value="KOH44865.1"/>
    <property type="molecule type" value="Genomic_DNA"/>
</dbReference>
<proteinExistence type="inferred from homology"/>